<gene>
    <name evidence="2" type="ORF">ENSA5_45930</name>
</gene>
<evidence type="ECO:0000313" key="3">
    <source>
        <dbReference type="Proteomes" id="UP000237968"/>
    </source>
</evidence>
<evidence type="ECO:0008006" key="4">
    <source>
        <dbReference type="Google" id="ProtNLM"/>
    </source>
</evidence>
<dbReference type="EMBL" id="PVNK01000199">
    <property type="protein sequence ID" value="PRP93032.1"/>
    <property type="molecule type" value="Genomic_DNA"/>
</dbReference>
<dbReference type="RefSeq" id="WP_106393854.1">
    <property type="nucleotide sequence ID" value="NZ_PVNK01000199.1"/>
</dbReference>
<reference evidence="2 3" key="1">
    <citation type="submission" date="2018-03" db="EMBL/GenBank/DDBJ databases">
        <title>Draft Genome Sequences of the Obligatory Marine Myxobacteria Enhygromyxa salina SWB005.</title>
        <authorList>
            <person name="Poehlein A."/>
            <person name="Moghaddam J.A."/>
            <person name="Harms H."/>
            <person name="Alanjari M."/>
            <person name="Koenig G.M."/>
            <person name="Daniel R."/>
            <person name="Schaeberle T.F."/>
        </authorList>
    </citation>
    <scope>NUCLEOTIDE SEQUENCE [LARGE SCALE GENOMIC DNA]</scope>
    <source>
        <strain evidence="2 3">SWB005</strain>
    </source>
</reference>
<dbReference type="InterPro" id="IPR007362">
    <property type="entry name" value="DUF429"/>
</dbReference>
<protein>
    <recommendedName>
        <fullName evidence="4">DUF429 domain-containing protein</fullName>
    </recommendedName>
</protein>
<proteinExistence type="predicted"/>
<evidence type="ECO:0000313" key="2">
    <source>
        <dbReference type="EMBL" id="PRP93032.1"/>
    </source>
</evidence>
<feature type="region of interest" description="Disordered" evidence="1">
    <location>
        <begin position="45"/>
        <end position="66"/>
    </location>
</feature>
<organism evidence="2 3">
    <name type="scientific">Enhygromyxa salina</name>
    <dbReference type="NCBI Taxonomy" id="215803"/>
    <lineage>
        <taxon>Bacteria</taxon>
        <taxon>Pseudomonadati</taxon>
        <taxon>Myxococcota</taxon>
        <taxon>Polyangia</taxon>
        <taxon>Nannocystales</taxon>
        <taxon>Nannocystaceae</taxon>
        <taxon>Enhygromyxa</taxon>
    </lineage>
</organism>
<comment type="caution">
    <text evidence="2">The sequence shown here is derived from an EMBL/GenBank/DDBJ whole genome shotgun (WGS) entry which is preliminary data.</text>
</comment>
<sequence length="347" mass="38090">MSERPAGPKSGVSGAPSGVSGARADLRRFVGVSLGGGRGKTTAVARLELGPASDESGAESGGARSQLTLAEARTRWGQRGGGEIDDGDGDGEAPFRDAVLLRWIDRWVDEHTVTAFDTPLTLPPCVRCQLQCPGVEACTVPVVAWMRRHGEHLVIRKGRSDPGKPWVTPYTQRATELLLERATLQPREALGQGMGPLAARAAYLRRALAPRLRLNENLIEVHPRATLIRLFGARLERRTRHGSAMQTWERRKDLLERLGQLVEGLEFDRVWPDLVVRNVHVFHAVVSAFTAYFWAQESWCGPQDLLAKAEDQAGHLARAVDELGDLWLEDGWIWAPPSRVPGTSSSD</sequence>
<feature type="region of interest" description="Disordered" evidence="1">
    <location>
        <begin position="1"/>
        <end position="20"/>
    </location>
</feature>
<name>A0A2S9XJK9_9BACT</name>
<dbReference type="AlphaFoldDB" id="A0A2S9XJK9"/>
<dbReference type="OrthoDB" id="5289328at2"/>
<keyword evidence="3" id="KW-1185">Reference proteome</keyword>
<dbReference type="Pfam" id="PF04250">
    <property type="entry name" value="DUF429"/>
    <property type="match status" value="1"/>
</dbReference>
<dbReference type="Proteomes" id="UP000237968">
    <property type="component" value="Unassembled WGS sequence"/>
</dbReference>
<evidence type="ECO:0000256" key="1">
    <source>
        <dbReference type="SAM" id="MobiDB-lite"/>
    </source>
</evidence>
<accession>A0A2S9XJK9</accession>